<comment type="caution">
    <text evidence="6">The sequence shown here is derived from an EMBL/GenBank/DDBJ whole genome shotgun (WGS) entry which is preliminary data.</text>
</comment>
<keyword evidence="4" id="KW-0408">Iron</keyword>
<dbReference type="GO" id="GO:0046872">
    <property type="term" value="F:metal ion binding"/>
    <property type="evidence" value="ECO:0007669"/>
    <property type="project" value="UniProtKB-KW"/>
</dbReference>
<evidence type="ECO:0000256" key="4">
    <source>
        <dbReference type="ARBA" id="ARBA00023004"/>
    </source>
</evidence>
<comment type="similarity">
    <text evidence="1">Belongs to the iron/ascorbate-dependent oxidoreductase family.</text>
</comment>
<gene>
    <name evidence="6" type="ORF">TIFTF001_025553</name>
</gene>
<dbReference type="SUPFAM" id="SSF51197">
    <property type="entry name" value="Clavaminate synthase-like"/>
    <property type="match status" value="1"/>
</dbReference>
<evidence type="ECO:0000313" key="7">
    <source>
        <dbReference type="Proteomes" id="UP001187192"/>
    </source>
</evidence>
<protein>
    <recommendedName>
        <fullName evidence="5">Isopenicillin N synthase-like Fe(2+) 2OG dioxygenase domain-containing protein</fullName>
    </recommendedName>
</protein>
<evidence type="ECO:0000256" key="3">
    <source>
        <dbReference type="ARBA" id="ARBA00023002"/>
    </source>
</evidence>
<dbReference type="AlphaFoldDB" id="A0AA88ANX9"/>
<keyword evidence="7" id="KW-1185">Reference proteome</keyword>
<evidence type="ECO:0000256" key="1">
    <source>
        <dbReference type="ARBA" id="ARBA00008056"/>
    </source>
</evidence>
<evidence type="ECO:0000259" key="5">
    <source>
        <dbReference type="Pfam" id="PF03171"/>
    </source>
</evidence>
<keyword evidence="2" id="KW-0479">Metal-binding</keyword>
<dbReference type="EMBL" id="BTGU01000063">
    <property type="protein sequence ID" value="GMN56434.1"/>
    <property type="molecule type" value="Genomic_DNA"/>
</dbReference>
<dbReference type="InterPro" id="IPR027443">
    <property type="entry name" value="IPNS-like_sf"/>
</dbReference>
<dbReference type="Gene3D" id="2.60.120.330">
    <property type="entry name" value="B-lactam Antibiotic, Isopenicillin N Synthase, Chain"/>
    <property type="match status" value="1"/>
</dbReference>
<evidence type="ECO:0000313" key="6">
    <source>
        <dbReference type="EMBL" id="GMN56434.1"/>
    </source>
</evidence>
<dbReference type="Pfam" id="PF03171">
    <property type="entry name" value="2OG-FeII_Oxy"/>
    <property type="match status" value="1"/>
</dbReference>
<dbReference type="InterPro" id="IPR044861">
    <property type="entry name" value="IPNS-like_FE2OG_OXY"/>
</dbReference>
<evidence type="ECO:0000256" key="2">
    <source>
        <dbReference type="ARBA" id="ARBA00022723"/>
    </source>
</evidence>
<name>A0AA88ANX9_FICCA</name>
<organism evidence="6 7">
    <name type="scientific">Ficus carica</name>
    <name type="common">Common fig</name>
    <dbReference type="NCBI Taxonomy" id="3494"/>
    <lineage>
        <taxon>Eukaryota</taxon>
        <taxon>Viridiplantae</taxon>
        <taxon>Streptophyta</taxon>
        <taxon>Embryophyta</taxon>
        <taxon>Tracheophyta</taxon>
        <taxon>Spermatophyta</taxon>
        <taxon>Magnoliopsida</taxon>
        <taxon>eudicotyledons</taxon>
        <taxon>Gunneridae</taxon>
        <taxon>Pentapetalae</taxon>
        <taxon>rosids</taxon>
        <taxon>fabids</taxon>
        <taxon>Rosales</taxon>
        <taxon>Moraceae</taxon>
        <taxon>Ficeae</taxon>
        <taxon>Ficus</taxon>
    </lineage>
</organism>
<dbReference type="PANTHER" id="PTHR10209">
    <property type="entry name" value="OXIDOREDUCTASE, 2OG-FE II OXYGENASE FAMILY PROTEIN"/>
    <property type="match status" value="1"/>
</dbReference>
<proteinExistence type="inferred from homology"/>
<sequence length="193" mass="22138">MLFSNDPDQRCKALHYLNHVSQNYGCFPRFRECTLKGISDFFDPTEVKDRRLYEGKNPMDRIRWGLSSSLEENREHLKVVVHPQFHCPPKPAHFSVALEEYSKRLREVELGLAKAMSRALGYDECFIEKALNLESGFDVFVTNHNYPPNFKSEGSMGLADHTDPGLFVSLIQDVNGGLQVLYHNGQWLEVHAP</sequence>
<feature type="domain" description="Isopenicillin N synthase-like Fe(2+) 2OG dioxygenase" evidence="5">
    <location>
        <begin position="138"/>
        <end position="191"/>
    </location>
</feature>
<keyword evidence="3" id="KW-0560">Oxidoreductase</keyword>
<dbReference type="GO" id="GO:0016491">
    <property type="term" value="F:oxidoreductase activity"/>
    <property type="evidence" value="ECO:0007669"/>
    <property type="project" value="UniProtKB-KW"/>
</dbReference>
<reference evidence="6" key="1">
    <citation type="submission" date="2023-07" db="EMBL/GenBank/DDBJ databases">
        <title>draft genome sequence of fig (Ficus carica).</title>
        <authorList>
            <person name="Takahashi T."/>
            <person name="Nishimura K."/>
        </authorList>
    </citation>
    <scope>NUCLEOTIDE SEQUENCE</scope>
</reference>
<dbReference type="PANTHER" id="PTHR10209:SF711">
    <property type="entry name" value="DIOXYGENASE, PUTATIVE-RELATED"/>
    <property type="match status" value="1"/>
</dbReference>
<accession>A0AA88ANX9</accession>
<dbReference type="Proteomes" id="UP001187192">
    <property type="component" value="Unassembled WGS sequence"/>
</dbReference>